<dbReference type="PANTHER" id="PTHR48032">
    <property type="entry name" value="RNA-BINDING PROTEIN MUSASHI HOMOLOG RBP6"/>
    <property type="match status" value="1"/>
</dbReference>
<evidence type="ECO:0000256" key="2">
    <source>
        <dbReference type="ARBA" id="ARBA00022884"/>
    </source>
</evidence>
<dbReference type="PROSITE" id="PS50102">
    <property type="entry name" value="RRM"/>
    <property type="match status" value="2"/>
</dbReference>
<organism evidence="5 6">
    <name type="scientific">Blepharisma stoltei</name>
    <dbReference type="NCBI Taxonomy" id="1481888"/>
    <lineage>
        <taxon>Eukaryota</taxon>
        <taxon>Sar</taxon>
        <taxon>Alveolata</taxon>
        <taxon>Ciliophora</taxon>
        <taxon>Postciliodesmatophora</taxon>
        <taxon>Heterotrichea</taxon>
        <taxon>Heterotrichida</taxon>
        <taxon>Blepharismidae</taxon>
        <taxon>Blepharisma</taxon>
    </lineage>
</organism>
<dbReference type="PANTHER" id="PTHR48032:SF6">
    <property type="entry name" value="RNA-BINDING (RRM_RBD_RNP MOTIFS) FAMILY PROTEIN"/>
    <property type="match status" value="1"/>
</dbReference>
<dbReference type="Gene3D" id="3.30.70.330">
    <property type="match status" value="2"/>
</dbReference>
<feature type="domain" description="RRM" evidence="4">
    <location>
        <begin position="12"/>
        <end position="88"/>
    </location>
</feature>
<dbReference type="GO" id="GO:0003729">
    <property type="term" value="F:mRNA binding"/>
    <property type="evidence" value="ECO:0007669"/>
    <property type="project" value="TreeGrafter"/>
</dbReference>
<sequence length="294" mass="34226">MLDIGRQDLNSRKLFIGGLAPHTTKEDLQAHFSQFGSVQDCVLMIDRSTGRSRCFGFVTMKDNESTDRILAEDQEIGGKKVDCKLAVPRDQNTSVPTTTSFRTKKVFVGGLPPDVTQEIFNCFFEQFGEIEDSVVMFDRETGRPRGFGFITFTNEESVEKVIQNSESNYINGKWVECKKAMPKHNQPDERYANYQYTNQNYYNPQYTTQPYTNQMYSNQMYQGYMMYPYYNMAGYQQGSAYDPYWQINQGYGQQNYNEGHEEQSKQKFVDDLLDEGRNEINQQQSENHRKKTIN</sequence>
<keyword evidence="6" id="KW-1185">Reference proteome</keyword>
<evidence type="ECO:0000256" key="3">
    <source>
        <dbReference type="PROSITE-ProRule" id="PRU00176"/>
    </source>
</evidence>
<dbReference type="Pfam" id="PF00076">
    <property type="entry name" value="RRM_1"/>
    <property type="match status" value="2"/>
</dbReference>
<dbReference type="GO" id="GO:0006417">
    <property type="term" value="P:regulation of translation"/>
    <property type="evidence" value="ECO:0007669"/>
    <property type="project" value="TreeGrafter"/>
</dbReference>
<protein>
    <recommendedName>
        <fullName evidence="4">RRM domain-containing protein</fullName>
    </recommendedName>
</protein>
<comment type="caution">
    <text evidence="5">The sequence shown here is derived from an EMBL/GenBank/DDBJ whole genome shotgun (WGS) entry which is preliminary data.</text>
</comment>
<dbReference type="SMART" id="SM00360">
    <property type="entry name" value="RRM"/>
    <property type="match status" value="2"/>
</dbReference>
<evidence type="ECO:0000313" key="6">
    <source>
        <dbReference type="Proteomes" id="UP001162131"/>
    </source>
</evidence>
<dbReference type="SUPFAM" id="SSF54928">
    <property type="entry name" value="RNA-binding domain, RBD"/>
    <property type="match status" value="2"/>
</dbReference>
<evidence type="ECO:0000259" key="4">
    <source>
        <dbReference type="PROSITE" id="PS50102"/>
    </source>
</evidence>
<keyword evidence="2 3" id="KW-0694">RNA-binding</keyword>
<dbReference type="AlphaFoldDB" id="A0AAU9JMB4"/>
<evidence type="ECO:0000313" key="5">
    <source>
        <dbReference type="EMBL" id="CAG9328396.1"/>
    </source>
</evidence>
<feature type="domain" description="RRM" evidence="4">
    <location>
        <begin position="104"/>
        <end position="182"/>
    </location>
</feature>
<dbReference type="EMBL" id="CAJZBQ010000046">
    <property type="protein sequence ID" value="CAG9328396.1"/>
    <property type="molecule type" value="Genomic_DNA"/>
</dbReference>
<dbReference type="InterPro" id="IPR035979">
    <property type="entry name" value="RBD_domain_sf"/>
</dbReference>
<evidence type="ECO:0000256" key="1">
    <source>
        <dbReference type="ARBA" id="ARBA00022737"/>
    </source>
</evidence>
<name>A0AAU9JMB4_9CILI</name>
<proteinExistence type="predicted"/>
<keyword evidence="1" id="KW-0677">Repeat</keyword>
<accession>A0AAU9JMB4</accession>
<reference evidence="5" key="1">
    <citation type="submission" date="2021-09" db="EMBL/GenBank/DDBJ databases">
        <authorList>
            <consortium name="AG Swart"/>
            <person name="Singh M."/>
            <person name="Singh A."/>
            <person name="Seah K."/>
            <person name="Emmerich C."/>
        </authorList>
    </citation>
    <scope>NUCLEOTIDE SEQUENCE</scope>
    <source>
        <strain evidence="5">ATCC30299</strain>
    </source>
</reference>
<dbReference type="InterPro" id="IPR012677">
    <property type="entry name" value="Nucleotide-bd_a/b_plait_sf"/>
</dbReference>
<dbReference type="InterPro" id="IPR000504">
    <property type="entry name" value="RRM_dom"/>
</dbReference>
<dbReference type="Proteomes" id="UP001162131">
    <property type="component" value="Unassembled WGS sequence"/>
</dbReference>
<gene>
    <name evidence="5" type="ORF">BSTOLATCC_MIC46402</name>
</gene>